<evidence type="ECO:0000259" key="1">
    <source>
        <dbReference type="Pfam" id="PF01656"/>
    </source>
</evidence>
<dbReference type="RefSeq" id="WP_096450979.1">
    <property type="nucleotide sequence ID" value="NZ_JBHSOG010000098.1"/>
</dbReference>
<feature type="domain" description="CobQ/CobB/MinD/ParA nucleotide binding" evidence="1">
    <location>
        <begin position="130"/>
        <end position="168"/>
    </location>
</feature>
<comment type="caution">
    <text evidence="2">The sequence shown here is derived from an EMBL/GenBank/DDBJ whole genome shotgun (WGS) entry which is preliminary data.</text>
</comment>
<evidence type="ECO:0000313" key="2">
    <source>
        <dbReference type="EMBL" id="MFC5771708.1"/>
    </source>
</evidence>
<evidence type="ECO:0000313" key="3">
    <source>
        <dbReference type="Proteomes" id="UP001595974"/>
    </source>
</evidence>
<dbReference type="InterPro" id="IPR050678">
    <property type="entry name" value="DNA_Partitioning_ATPase"/>
</dbReference>
<sequence length="427" mass="47405">MNFNDALEKATQLAQARLPDLKEHVFLVRDLHGRIRVLLKKRRDDKSPFYPHIQGLITDIAHALGAYAYPANDLVMYREDLKSIQLPDDQASAVLAENAGHKVCLHDRLLMGAEWSASPPLGPPRSKRFTLFSMKGGVGRSTTATILAWHLAKKGKRVLVFDLDLESPGVGAALLGVDLPRFGIVDWFVEDALGQGDAVLGEMVRQSTLANGPGTITVVPAFGSDTGDYLAKLGRAYLERGPNGHEPWPSRLKRLVEGIEGQEMPDVVLLDSRTGLHDTSAALILAMGADTLMFAVDTPQTWSAYGFLFKHWAIHPDRRAFREKLWVVGAQVPDTGRDDYINALTDNAWDLFRDTLYDEQGDGLDPDIFYSPAEDPSGRHYPRAVFWQRALMAFDPQKAWAENDVAAAYGGFLAWFDRVLLEEEEAP</sequence>
<dbReference type="PANTHER" id="PTHR13696">
    <property type="entry name" value="P-LOOP CONTAINING NUCLEOSIDE TRIPHOSPHATE HYDROLASE"/>
    <property type="match status" value="1"/>
</dbReference>
<keyword evidence="3" id="KW-1185">Reference proteome</keyword>
<proteinExistence type="predicted"/>
<dbReference type="Pfam" id="PF01656">
    <property type="entry name" value="CbiA"/>
    <property type="match status" value="1"/>
</dbReference>
<protein>
    <submittedName>
        <fullName evidence="2">KGGVGR-motif variant AAA ATPase</fullName>
    </submittedName>
</protein>
<dbReference type="PANTHER" id="PTHR13696:SF52">
    <property type="entry name" value="PARA FAMILY PROTEIN CT_582"/>
    <property type="match status" value="1"/>
</dbReference>
<dbReference type="InterPro" id="IPR002586">
    <property type="entry name" value="CobQ/CobB/MinD/ParA_Nub-bd_dom"/>
</dbReference>
<dbReference type="Gene3D" id="3.40.50.300">
    <property type="entry name" value="P-loop containing nucleotide triphosphate hydrolases"/>
    <property type="match status" value="1"/>
</dbReference>
<dbReference type="EMBL" id="JBHSOG010000098">
    <property type="protein sequence ID" value="MFC5771708.1"/>
    <property type="molecule type" value="Genomic_DNA"/>
</dbReference>
<dbReference type="NCBIfam" id="NF047398">
    <property type="entry name" value="AAA_KGGVGR"/>
    <property type="match status" value="1"/>
</dbReference>
<accession>A0ABW1AXQ0</accession>
<gene>
    <name evidence="2" type="ORF">ACFPTN_20205</name>
</gene>
<name>A0ABW1AXQ0_9RHOO</name>
<dbReference type="SUPFAM" id="SSF52540">
    <property type="entry name" value="P-loop containing nucleoside triphosphate hydrolases"/>
    <property type="match status" value="1"/>
</dbReference>
<dbReference type="Proteomes" id="UP001595974">
    <property type="component" value="Unassembled WGS sequence"/>
</dbReference>
<reference evidence="3" key="1">
    <citation type="journal article" date="2019" name="Int. J. Syst. Evol. Microbiol.">
        <title>The Global Catalogue of Microorganisms (GCM) 10K type strain sequencing project: providing services to taxonomists for standard genome sequencing and annotation.</title>
        <authorList>
            <consortium name="The Broad Institute Genomics Platform"/>
            <consortium name="The Broad Institute Genome Sequencing Center for Infectious Disease"/>
            <person name="Wu L."/>
            <person name="Ma J."/>
        </authorList>
    </citation>
    <scope>NUCLEOTIDE SEQUENCE [LARGE SCALE GENOMIC DNA]</scope>
    <source>
        <strain evidence="3">SHR3</strain>
    </source>
</reference>
<organism evidence="2 3">
    <name type="scientific">Thauera sinica</name>
    <dbReference type="NCBI Taxonomy" id="2665146"/>
    <lineage>
        <taxon>Bacteria</taxon>
        <taxon>Pseudomonadati</taxon>
        <taxon>Pseudomonadota</taxon>
        <taxon>Betaproteobacteria</taxon>
        <taxon>Rhodocyclales</taxon>
        <taxon>Zoogloeaceae</taxon>
        <taxon>Thauera</taxon>
    </lineage>
</organism>
<dbReference type="InterPro" id="IPR027417">
    <property type="entry name" value="P-loop_NTPase"/>
</dbReference>